<dbReference type="InterPro" id="IPR024746">
    <property type="entry name" value="Glyco_hydro_100"/>
</dbReference>
<comment type="caution">
    <text evidence="8">The sequence shown here is derived from an EMBL/GenBank/DDBJ whole genome shotgun (WGS) entry which is preliminary data.</text>
</comment>
<dbReference type="EMBL" id="JAAFGW010000207">
    <property type="protein sequence ID" value="NDP49090.1"/>
    <property type="molecule type" value="Genomic_DNA"/>
</dbReference>
<dbReference type="GO" id="GO:0033926">
    <property type="term" value="F:endo-alpha-N-acetylgalactosaminidase activity"/>
    <property type="evidence" value="ECO:0007669"/>
    <property type="project" value="InterPro"/>
</dbReference>
<dbReference type="Pfam" id="PF12899">
    <property type="entry name" value="Glyco_hydro_100"/>
    <property type="match status" value="1"/>
</dbReference>
<dbReference type="Pfam" id="PF06202">
    <property type="entry name" value="GDE_C"/>
    <property type="match status" value="1"/>
</dbReference>
<evidence type="ECO:0000256" key="3">
    <source>
        <dbReference type="ARBA" id="ARBA00012758"/>
    </source>
</evidence>
<dbReference type="InterPro" id="IPR032790">
    <property type="entry name" value="GDE_C"/>
</dbReference>
<keyword evidence="4" id="KW-0378">Hydrolase</keyword>
<keyword evidence="5" id="KW-0119">Carbohydrate metabolism</keyword>
<evidence type="ECO:0000313" key="9">
    <source>
        <dbReference type="Proteomes" id="UP000483432"/>
    </source>
</evidence>
<evidence type="ECO:0000256" key="6">
    <source>
        <dbReference type="ARBA" id="ARBA00023295"/>
    </source>
</evidence>
<name>A0A7C9P907_9PROT</name>
<sequence length="424" mass="47634">MNIENNSASDFGEAYAKALALLRDCATPDGFVASPSSHDNYQRIWGRDGTIISLAALLTRDSGLIETARKTFETLAQYQGPHGEIPSNVDTATQRISYGGTTGRVDANLWFIIGCGEYWLATGDDKFLENMLPAIEKVHFLLGAWEFNNRGLLYIPLTGDWADEYLHNGYVLYDQLLYLQTQRTLARMHAAVHGSSDHVLNEKISRLGHLIRANYWFDDAKKPPADVYHEVLYEKGRAAASPHCADRHWMPFFSPAGYGYRFDAFANVLVSLLDVADDAQRSKVDEFLAAEVVNDELLLLPAFHPVIEPVDADWEDLQVMFSYNFKNKPYEFHNGGLWPMVTGFYVADLARRQRTEQAEKYLQAIHQANSLTMDGEAWGFPEFVHGQKFTPGGTRHQGWSAAAAVIGHHALNGQPVFRISDDEK</sequence>
<accession>A0A7C9P907</accession>
<dbReference type="SUPFAM" id="SSF48208">
    <property type="entry name" value="Six-hairpin glycosidases"/>
    <property type="match status" value="1"/>
</dbReference>
<dbReference type="GO" id="GO:0005975">
    <property type="term" value="P:carbohydrate metabolic process"/>
    <property type="evidence" value="ECO:0007669"/>
    <property type="project" value="InterPro"/>
</dbReference>
<evidence type="ECO:0000256" key="1">
    <source>
        <dbReference type="ARBA" id="ARBA00000094"/>
    </source>
</evidence>
<comment type="catalytic activity">
    <reaction evidence="1">
        <text>Hydrolysis of terminal non-reducing beta-D-fructofuranoside residues in beta-D-fructofuranosides.</text>
        <dbReference type="EC" id="3.2.1.26"/>
    </reaction>
</comment>
<evidence type="ECO:0000313" key="8">
    <source>
        <dbReference type="EMBL" id="NDP49090.1"/>
    </source>
</evidence>
<reference evidence="8 9" key="1">
    <citation type="submission" date="2019-09" db="EMBL/GenBank/DDBJ databases">
        <title>H2 Metabolism Revealed by Metagenomic Analysis in Subglacial Sediment of East Antarctica.</title>
        <authorList>
            <person name="Yang Z."/>
            <person name="Zhang Y."/>
            <person name="Lv Y."/>
            <person name="Yan W."/>
            <person name="Xiao X."/>
            <person name="Sun B."/>
            <person name="Ma H."/>
        </authorList>
    </citation>
    <scope>NUCLEOTIDE SEQUENCE [LARGE SCALE GENOMIC DNA]</scope>
    <source>
        <strain evidence="8">Bin2_2</strain>
    </source>
</reference>
<evidence type="ECO:0000256" key="5">
    <source>
        <dbReference type="ARBA" id="ARBA00023277"/>
    </source>
</evidence>
<proteinExistence type="inferred from homology"/>
<organism evidence="8 9">
    <name type="scientific">Sulfuriferula multivorans</name>
    <dbReference type="NCBI Taxonomy" id="1559896"/>
    <lineage>
        <taxon>Bacteria</taxon>
        <taxon>Pseudomonadati</taxon>
        <taxon>Pseudomonadota</taxon>
        <taxon>Betaproteobacteria</taxon>
        <taxon>Nitrosomonadales</taxon>
        <taxon>Sulfuricellaceae</taxon>
        <taxon>Sulfuriferula</taxon>
    </lineage>
</organism>
<dbReference type="GO" id="GO:0004564">
    <property type="term" value="F:beta-fructofuranosidase activity"/>
    <property type="evidence" value="ECO:0007669"/>
    <property type="project" value="UniProtKB-EC"/>
</dbReference>
<dbReference type="InterPro" id="IPR012341">
    <property type="entry name" value="6hp_glycosidase-like_sf"/>
</dbReference>
<feature type="domain" description="Glycogen debranching enzyme C-terminal" evidence="7">
    <location>
        <begin position="40"/>
        <end position="138"/>
    </location>
</feature>
<evidence type="ECO:0000256" key="2">
    <source>
        <dbReference type="ARBA" id="ARBA00007671"/>
    </source>
</evidence>
<comment type="similarity">
    <text evidence="2">Belongs to the glycosyl hydrolase 100 family.</text>
</comment>
<dbReference type="InterPro" id="IPR008928">
    <property type="entry name" value="6-hairpin_glycosidase_sf"/>
</dbReference>
<evidence type="ECO:0000259" key="7">
    <source>
        <dbReference type="Pfam" id="PF06202"/>
    </source>
</evidence>
<gene>
    <name evidence="8" type="ORF">GZ085_12030</name>
</gene>
<dbReference type="EC" id="3.2.1.26" evidence="3"/>
<keyword evidence="6" id="KW-0326">Glycosidase</keyword>
<protein>
    <recommendedName>
        <fullName evidence="3">beta-fructofuranosidase</fullName>
        <ecNumber evidence="3">3.2.1.26</ecNumber>
    </recommendedName>
</protein>
<dbReference type="Gene3D" id="1.50.10.10">
    <property type="match status" value="1"/>
</dbReference>
<dbReference type="AlphaFoldDB" id="A0A7C9P907"/>
<evidence type="ECO:0000256" key="4">
    <source>
        <dbReference type="ARBA" id="ARBA00022801"/>
    </source>
</evidence>
<dbReference type="Proteomes" id="UP000483432">
    <property type="component" value="Unassembled WGS sequence"/>
</dbReference>